<dbReference type="STRING" id="10195.A0A3M7PBA8"/>
<dbReference type="Pfam" id="PF10208">
    <property type="entry name" value="ARMET_C"/>
    <property type="match status" value="1"/>
</dbReference>
<accession>A0A3M7PBA8</accession>
<reference evidence="11 12" key="1">
    <citation type="journal article" date="2018" name="Sci. Rep.">
        <title>Genomic signatures of local adaptation to the degree of environmental predictability in rotifers.</title>
        <authorList>
            <person name="Franch-Gras L."/>
            <person name="Hahn C."/>
            <person name="Garcia-Roger E.M."/>
            <person name="Carmona M.J."/>
            <person name="Serra M."/>
            <person name="Gomez A."/>
        </authorList>
    </citation>
    <scope>NUCLEOTIDE SEQUENCE [LARGE SCALE GENOMIC DNA]</scope>
    <source>
        <strain evidence="11">HYR1</strain>
    </source>
</reference>
<evidence type="ECO:0000259" key="9">
    <source>
        <dbReference type="Pfam" id="PF10208"/>
    </source>
</evidence>
<dbReference type="GO" id="GO:0005783">
    <property type="term" value="C:endoplasmic reticulum"/>
    <property type="evidence" value="ECO:0007669"/>
    <property type="project" value="TreeGrafter"/>
</dbReference>
<dbReference type="Proteomes" id="UP000276133">
    <property type="component" value="Unassembled WGS sequence"/>
</dbReference>
<evidence type="ECO:0000256" key="2">
    <source>
        <dbReference type="ARBA" id="ARBA00005617"/>
    </source>
</evidence>
<dbReference type="InterPro" id="IPR036361">
    <property type="entry name" value="SAP_dom_sf"/>
</dbReference>
<evidence type="ECO:0000259" key="10">
    <source>
        <dbReference type="Pfam" id="PF20145"/>
    </source>
</evidence>
<dbReference type="AlphaFoldDB" id="A0A3M7PBA8"/>
<dbReference type="InterPro" id="IPR019345">
    <property type="entry name" value="ARMET_C"/>
</dbReference>
<dbReference type="Gene3D" id="1.10.720.30">
    <property type="entry name" value="SAP domain"/>
    <property type="match status" value="1"/>
</dbReference>
<comment type="similarity">
    <text evidence="2">Belongs to the ARMET family.</text>
</comment>
<evidence type="ECO:0000256" key="4">
    <source>
        <dbReference type="ARBA" id="ARBA00022525"/>
    </source>
</evidence>
<keyword evidence="4" id="KW-0964">Secreted</keyword>
<dbReference type="PANTHER" id="PTHR12990:SF5">
    <property type="entry name" value="MESENCEPHALIC ASTROCYTE-DERIVED NEUROTROPHIC FACTOR HOMOLOG"/>
    <property type="match status" value="1"/>
</dbReference>
<dbReference type="SUPFAM" id="SSF47862">
    <property type="entry name" value="Saposin"/>
    <property type="match status" value="1"/>
</dbReference>
<dbReference type="PROSITE" id="PS51257">
    <property type="entry name" value="PROKAR_LIPOPROTEIN"/>
    <property type="match status" value="1"/>
</dbReference>
<protein>
    <recommendedName>
        <fullName evidence="3">Mesencephalic astrocyte-derived neurotrophic factor homolog</fullName>
    </recommendedName>
    <alternativeName>
        <fullName evidence="7">MANF/CDNF-like protein</fullName>
    </alternativeName>
</protein>
<comment type="caution">
    <text evidence="11">The sequence shown here is derived from an EMBL/GenBank/DDBJ whole genome shotgun (WGS) entry which is preliminary data.</text>
</comment>
<evidence type="ECO:0000256" key="1">
    <source>
        <dbReference type="ARBA" id="ARBA00004613"/>
    </source>
</evidence>
<proteinExistence type="inferred from homology"/>
<feature type="signal peptide" evidence="8">
    <location>
        <begin position="1"/>
        <end position="20"/>
    </location>
</feature>
<keyword evidence="5 8" id="KW-0732">Signal</keyword>
<dbReference type="InterPro" id="IPR045333">
    <property type="entry name" value="ARMET-like"/>
</dbReference>
<dbReference type="GO" id="GO:0031175">
    <property type="term" value="P:neuron projection development"/>
    <property type="evidence" value="ECO:0007669"/>
    <property type="project" value="TreeGrafter"/>
</dbReference>
<dbReference type="FunFam" id="1.10.225.10:FF:000003">
    <property type="entry name" value="Mesencephalic astrocyte-derived neurotrophic factor"/>
    <property type="match status" value="1"/>
</dbReference>
<sequence>MEKLLFLILVIFSILACGQSKVQECEVCESVINKLRAELPDDAKQDEIELKFKEFCKKAKGKDEKFCYYVGGLETSATYIIGEMSKPMSWGMPANKICKDKLLKKDSQICDLKYEKQIDLDTVDLKKLKVKDLKKILSDWGESTFGMAEKSDFIQKIEELKPKYASKKKSDL</sequence>
<evidence type="ECO:0000256" key="3">
    <source>
        <dbReference type="ARBA" id="ARBA00014267"/>
    </source>
</evidence>
<gene>
    <name evidence="11" type="ORF">BpHYR1_004574</name>
</gene>
<dbReference type="EMBL" id="REGN01012291">
    <property type="protein sequence ID" value="RMZ96249.1"/>
    <property type="molecule type" value="Genomic_DNA"/>
</dbReference>
<keyword evidence="12" id="KW-1185">Reference proteome</keyword>
<dbReference type="GO" id="GO:0071542">
    <property type="term" value="P:dopaminergic neuron differentiation"/>
    <property type="evidence" value="ECO:0007669"/>
    <property type="project" value="TreeGrafter"/>
</dbReference>
<evidence type="ECO:0000313" key="11">
    <source>
        <dbReference type="EMBL" id="RMZ96249.1"/>
    </source>
</evidence>
<evidence type="ECO:0000256" key="5">
    <source>
        <dbReference type="ARBA" id="ARBA00022729"/>
    </source>
</evidence>
<feature type="domain" description="ARMET N-terminal" evidence="10">
    <location>
        <begin position="24"/>
        <end position="118"/>
    </location>
</feature>
<comment type="subcellular location">
    <subcellularLocation>
        <location evidence="1">Secreted</location>
    </subcellularLocation>
</comment>
<dbReference type="OrthoDB" id="5597848at2759"/>
<dbReference type="SUPFAM" id="SSF68906">
    <property type="entry name" value="SAP domain"/>
    <property type="match status" value="1"/>
</dbReference>
<dbReference type="Pfam" id="PF20145">
    <property type="entry name" value="ARMET_N"/>
    <property type="match status" value="1"/>
</dbReference>
<organism evidence="11 12">
    <name type="scientific">Brachionus plicatilis</name>
    <name type="common">Marine rotifer</name>
    <name type="synonym">Brachionus muelleri</name>
    <dbReference type="NCBI Taxonomy" id="10195"/>
    <lineage>
        <taxon>Eukaryota</taxon>
        <taxon>Metazoa</taxon>
        <taxon>Spiralia</taxon>
        <taxon>Gnathifera</taxon>
        <taxon>Rotifera</taxon>
        <taxon>Eurotatoria</taxon>
        <taxon>Monogononta</taxon>
        <taxon>Pseudotrocha</taxon>
        <taxon>Ploima</taxon>
        <taxon>Brachionidae</taxon>
        <taxon>Brachionus</taxon>
    </lineage>
</organism>
<evidence type="ECO:0000313" key="12">
    <source>
        <dbReference type="Proteomes" id="UP000276133"/>
    </source>
</evidence>
<evidence type="ECO:0000256" key="7">
    <source>
        <dbReference type="ARBA" id="ARBA00032923"/>
    </source>
</evidence>
<evidence type="ECO:0000256" key="8">
    <source>
        <dbReference type="SAM" id="SignalP"/>
    </source>
</evidence>
<feature type="chain" id="PRO_5018311142" description="Mesencephalic astrocyte-derived neurotrophic factor homolog" evidence="8">
    <location>
        <begin position="21"/>
        <end position="172"/>
    </location>
</feature>
<feature type="domain" description="ARMET C-terminal" evidence="9">
    <location>
        <begin position="122"/>
        <end position="164"/>
    </location>
</feature>
<keyword evidence="6" id="KW-1015">Disulfide bond</keyword>
<name>A0A3M7PBA8_BRAPC</name>
<evidence type="ECO:0000256" key="6">
    <source>
        <dbReference type="ARBA" id="ARBA00023157"/>
    </source>
</evidence>
<dbReference type="PANTHER" id="PTHR12990">
    <property type="entry name" value="ARMET-LIKE PROTEIN"/>
    <property type="match status" value="1"/>
</dbReference>
<dbReference type="GO" id="GO:0005615">
    <property type="term" value="C:extracellular space"/>
    <property type="evidence" value="ECO:0007669"/>
    <property type="project" value="TreeGrafter"/>
</dbReference>
<dbReference type="InterPro" id="IPR011001">
    <property type="entry name" value="Saposin-like"/>
</dbReference>
<dbReference type="Gene3D" id="1.10.225.10">
    <property type="entry name" value="Saposin-like"/>
    <property type="match status" value="1"/>
</dbReference>
<dbReference type="InterPro" id="IPR045332">
    <property type="entry name" value="ARMET_N"/>
</dbReference>